<evidence type="ECO:0000256" key="2">
    <source>
        <dbReference type="ARBA" id="ARBA00022723"/>
    </source>
</evidence>
<dbReference type="Pfam" id="PF21198">
    <property type="entry name" value="ASH2L-like_WH"/>
    <property type="match status" value="1"/>
</dbReference>
<dbReference type="Gene3D" id="3.90.980.20">
    <property type="match status" value="1"/>
</dbReference>
<feature type="compositionally biased region" description="Basic and acidic residues" evidence="6">
    <location>
        <begin position="18"/>
        <end position="28"/>
    </location>
</feature>
<keyword evidence="5" id="KW-0539">Nucleus</keyword>
<dbReference type="CDD" id="cd12872">
    <property type="entry name" value="SPRY_Ash2"/>
    <property type="match status" value="1"/>
</dbReference>
<dbReference type="RefSeq" id="XP_022101083.1">
    <property type="nucleotide sequence ID" value="XM_022245391.1"/>
</dbReference>
<dbReference type="InterPro" id="IPR049455">
    <property type="entry name" value="ASH2-like_PHD"/>
</dbReference>
<evidence type="ECO:0000313" key="8">
    <source>
        <dbReference type="Proteomes" id="UP000694845"/>
    </source>
</evidence>
<evidence type="ECO:0000256" key="6">
    <source>
        <dbReference type="SAM" id="MobiDB-lite"/>
    </source>
</evidence>
<evidence type="ECO:0000256" key="3">
    <source>
        <dbReference type="ARBA" id="ARBA00022771"/>
    </source>
</evidence>
<dbReference type="Gene3D" id="2.60.120.920">
    <property type="match status" value="1"/>
</dbReference>
<dbReference type="SMART" id="SM00449">
    <property type="entry name" value="SPRY"/>
    <property type="match status" value="1"/>
</dbReference>
<dbReference type="InterPro" id="IPR019786">
    <property type="entry name" value="Zinc_finger_PHD-type_CS"/>
</dbReference>
<evidence type="ECO:0000256" key="5">
    <source>
        <dbReference type="ARBA" id="ARBA00023242"/>
    </source>
</evidence>
<dbReference type="CDD" id="cd15583">
    <property type="entry name" value="PHD_ash2p_like"/>
    <property type="match status" value="1"/>
</dbReference>
<dbReference type="Pfam" id="PF00622">
    <property type="entry name" value="SPRY"/>
    <property type="match status" value="2"/>
</dbReference>
<keyword evidence="8" id="KW-1185">Reference proteome</keyword>
<dbReference type="GO" id="GO:0048188">
    <property type="term" value="C:Set1C/COMPASS complex"/>
    <property type="evidence" value="ECO:0007669"/>
    <property type="project" value="InterPro"/>
</dbReference>
<dbReference type="SUPFAM" id="SSF49899">
    <property type="entry name" value="Concanavalin A-like lectins/glucanases"/>
    <property type="match status" value="1"/>
</dbReference>
<dbReference type="InterPro" id="IPR001870">
    <property type="entry name" value="B30.2/SPRY"/>
</dbReference>
<evidence type="ECO:0000256" key="4">
    <source>
        <dbReference type="ARBA" id="ARBA00022833"/>
    </source>
</evidence>
<evidence type="ECO:0000256" key="1">
    <source>
        <dbReference type="ARBA" id="ARBA00004123"/>
    </source>
</evidence>
<keyword evidence="2" id="KW-0479">Metal-binding</keyword>
<feature type="compositionally biased region" description="Low complexity" evidence="6">
    <location>
        <begin position="296"/>
        <end position="310"/>
    </location>
</feature>
<dbReference type="PROSITE" id="PS50188">
    <property type="entry name" value="B302_SPRY"/>
    <property type="match status" value="1"/>
</dbReference>
<dbReference type="InterPro" id="IPR043136">
    <property type="entry name" value="B30.2/SPRY_sf"/>
</dbReference>
<reference evidence="9" key="1">
    <citation type="submission" date="2025-08" db="UniProtKB">
        <authorList>
            <consortium name="RefSeq"/>
        </authorList>
    </citation>
    <scope>IDENTIFICATION</scope>
</reference>
<gene>
    <name evidence="9" type="primary">LOC110984817</name>
</gene>
<feature type="region of interest" description="Disordered" evidence="6">
    <location>
        <begin position="1"/>
        <end position="98"/>
    </location>
</feature>
<dbReference type="PROSITE" id="PS01359">
    <property type="entry name" value="ZF_PHD_1"/>
    <property type="match status" value="1"/>
</dbReference>
<dbReference type="PANTHER" id="PTHR10598">
    <property type="entry name" value="SET1/ASH2 HISTONE METHYLTRANSFERASE COMPLEX SUBUNIT ASH2"/>
    <property type="match status" value="1"/>
</dbReference>
<dbReference type="OrthoDB" id="10266026at2759"/>
<keyword evidence="3" id="KW-0863">Zinc-finger</keyword>
<feature type="region of interest" description="Disordered" evidence="6">
    <location>
        <begin position="296"/>
        <end position="333"/>
    </location>
</feature>
<dbReference type="AlphaFoldDB" id="A0A8B7Z618"/>
<protein>
    <submittedName>
        <fullName evidence="9">Set1/Ash2 histone methyltransferase complex subunit ASH2-like isoform X1</fullName>
    </submittedName>
</protein>
<dbReference type="GO" id="GO:0008270">
    <property type="term" value="F:zinc ion binding"/>
    <property type="evidence" value="ECO:0007669"/>
    <property type="project" value="UniProtKB-KW"/>
</dbReference>
<dbReference type="GeneID" id="110984817"/>
<accession>A0A8B7Z618</accession>
<dbReference type="InterPro" id="IPR037353">
    <property type="entry name" value="ASH2"/>
</dbReference>
<dbReference type="KEGG" id="aplc:110984817"/>
<dbReference type="InterPro" id="IPR011011">
    <property type="entry name" value="Znf_FYVE_PHD"/>
</dbReference>
<dbReference type="PANTHER" id="PTHR10598:SF0">
    <property type="entry name" value="SET1_ASH2 HISTONE METHYLTRANSFERASE COMPLEX SUBUNIT ASH2"/>
    <property type="match status" value="1"/>
</dbReference>
<organism evidence="8 9">
    <name type="scientific">Acanthaster planci</name>
    <name type="common">Crown-of-thorns starfish</name>
    <dbReference type="NCBI Taxonomy" id="133434"/>
    <lineage>
        <taxon>Eukaryota</taxon>
        <taxon>Metazoa</taxon>
        <taxon>Echinodermata</taxon>
        <taxon>Eleutherozoa</taxon>
        <taxon>Asterozoa</taxon>
        <taxon>Asteroidea</taxon>
        <taxon>Valvatacea</taxon>
        <taxon>Valvatida</taxon>
        <taxon>Acanthasteridae</taxon>
        <taxon>Acanthaster</taxon>
    </lineage>
</organism>
<dbReference type="Pfam" id="PF21257">
    <property type="entry name" value="PHD_ash2p_like"/>
    <property type="match status" value="1"/>
</dbReference>
<dbReference type="GO" id="GO:0000976">
    <property type="term" value="F:transcription cis-regulatory region binding"/>
    <property type="evidence" value="ECO:0007669"/>
    <property type="project" value="TreeGrafter"/>
</dbReference>
<name>A0A8B7Z618_ACAPL</name>
<sequence length="647" mass="72440">MLQKLGTSDPKRAARNTRMADVDSKESSTTEVEEDVAIDTGVVESFDVAESQEVEMQETVSASDPESMEPPCDDDGTSTDNKENVSVEVGSTDTGGEKLKESTGVKGDCYCGKERNPNNIELQCSVCLKWFHKNCITCNVGNCIPYMMTYSFCCKYCNPAKNEVYSRRMANFSQLCHMALANLTAQQRLMGSNKILFSKEKELIPFINQNWEALTPMQKRTTTTWHGTIVKAMMKDSDIFIYKEKPEASEASEEDYPLFGLIDQDLTKISPNYDPSKQSGAIKGEVSQKLSSSLSASLNGSSLSSSLGKSRGTKRKGLENSQNITSGKKTRNDMITAQKLPPHGYPLEHPFNKDGYRYILTEQDPHAPSSAFEEDMWIGKPIPALLYRMALPREVYLASHDRAPQLKISENRLSVTGEKGYSMVRCTHGTNRGAWYMEMTIDEMPEGTATRIGWSQPLGNLQAPLGYDKFSYSWRSRKGTRFHQSIGKHYGEGYTIGDVLGLYIKLPGRVTPDKLLPLTYKDRALIKFKSHLYFEEKDQVQETENALNLCPGTKIAFYKNGVSQGVAFEDIFEGTYYPAISLYKGCTVSVNFGPQFKFPPQDLEDFLPISELAHRAMVEQTLANLVYHVDHEQDFIDASKGLLPQSC</sequence>
<dbReference type="CTD" id="9070"/>
<dbReference type="SUPFAM" id="SSF57903">
    <property type="entry name" value="FYVE/PHD zinc finger"/>
    <property type="match status" value="1"/>
</dbReference>
<keyword evidence="4" id="KW-0862">Zinc</keyword>
<dbReference type="InterPro" id="IPR003877">
    <property type="entry name" value="SPRY_dom"/>
</dbReference>
<dbReference type="Proteomes" id="UP000694845">
    <property type="component" value="Unplaced"/>
</dbReference>
<evidence type="ECO:0000259" key="7">
    <source>
        <dbReference type="PROSITE" id="PS50188"/>
    </source>
</evidence>
<proteinExistence type="predicted"/>
<evidence type="ECO:0000313" key="9">
    <source>
        <dbReference type="RefSeq" id="XP_022101083.1"/>
    </source>
</evidence>
<dbReference type="InterPro" id="IPR013320">
    <property type="entry name" value="ConA-like_dom_sf"/>
</dbReference>
<feature type="domain" description="B30.2/SPRY" evidence="7">
    <location>
        <begin position="375"/>
        <end position="597"/>
    </location>
</feature>
<comment type="subcellular location">
    <subcellularLocation>
        <location evidence="1">Nucleus</location>
    </subcellularLocation>
</comment>
<dbReference type="InterPro" id="IPR053835">
    <property type="entry name" value="ASH2L-like_WH"/>
</dbReference>